<protein>
    <submittedName>
        <fullName evidence="2">Uncharacterized protein</fullName>
    </submittedName>
</protein>
<proteinExistence type="evidence at transcript level"/>
<feature type="region of interest" description="Disordered" evidence="1">
    <location>
        <begin position="1"/>
        <end position="38"/>
    </location>
</feature>
<name>A0A0S1MJS1_PHAPC</name>
<organism evidence="2">
    <name type="scientific">Phakopsora pachyrhizi</name>
    <name type="common">Asian soybean rust disease fungus</name>
    <dbReference type="NCBI Taxonomy" id="170000"/>
    <lineage>
        <taxon>Eukaryota</taxon>
        <taxon>Fungi</taxon>
        <taxon>Dikarya</taxon>
        <taxon>Basidiomycota</taxon>
        <taxon>Pucciniomycotina</taxon>
        <taxon>Pucciniomycetes</taxon>
        <taxon>Pucciniales</taxon>
        <taxon>Phakopsoraceae</taxon>
        <taxon>Phakopsora</taxon>
    </lineage>
</organism>
<accession>A0A0S1MJS1</accession>
<reference evidence="2" key="1">
    <citation type="submission" date="2015-07" db="EMBL/GenBank/DDBJ databases">
        <title>Elucidating the P. pachyrhizi secretome and potential effectors.</title>
        <authorList>
            <person name="de Carvalho M.C.C.G."/>
            <person name="Nascimento L.C."/>
            <person name="Darben L.M."/>
            <person name="Polizel-Podanosqui A.M."/>
            <person name="Lopes-Caitar V.S."/>
            <person name="Rocha C.S."/>
            <person name="Qi M."/>
            <person name="Carazolle M."/>
            <person name="Kuwahara M.K."/>
            <person name="Pereira G.A.G."/>
            <person name="Abdelnoor R.V."/>
            <person name="Whitham S.A."/>
            <person name="Marcelino-Guimaraes F.C."/>
        </authorList>
    </citation>
    <scope>NUCLEOTIDE SEQUENCE</scope>
</reference>
<evidence type="ECO:0000256" key="1">
    <source>
        <dbReference type="SAM" id="MobiDB-lite"/>
    </source>
</evidence>
<dbReference type="EMBL" id="KT247046">
    <property type="protein sequence ID" value="ALL41136.1"/>
    <property type="molecule type" value="mRNA"/>
</dbReference>
<feature type="compositionally biased region" description="Basic and acidic residues" evidence="1">
    <location>
        <begin position="1"/>
        <end position="11"/>
    </location>
</feature>
<evidence type="ECO:0000313" key="2">
    <source>
        <dbReference type="EMBL" id="ALL41136.1"/>
    </source>
</evidence>
<feature type="compositionally biased region" description="Basic residues" evidence="1">
    <location>
        <begin position="12"/>
        <end position="21"/>
    </location>
</feature>
<dbReference type="AlphaFoldDB" id="A0A0S1MJS1"/>
<sequence>MLKRQKQEATMRKKKRRRRSLKISTLKFAKSAPSQKNA</sequence>